<dbReference type="InterPro" id="IPR004360">
    <property type="entry name" value="Glyas_Fos-R_dOase_dom"/>
</dbReference>
<evidence type="ECO:0000259" key="1">
    <source>
        <dbReference type="PROSITE" id="PS51819"/>
    </source>
</evidence>
<dbReference type="Proteomes" id="UP000034883">
    <property type="component" value="Chromosome"/>
</dbReference>
<organism evidence="2 3">
    <name type="scientific">Sandaracinus amylolyticus</name>
    <dbReference type="NCBI Taxonomy" id="927083"/>
    <lineage>
        <taxon>Bacteria</taxon>
        <taxon>Pseudomonadati</taxon>
        <taxon>Myxococcota</taxon>
        <taxon>Polyangia</taxon>
        <taxon>Polyangiales</taxon>
        <taxon>Sandaracinaceae</taxon>
        <taxon>Sandaracinus</taxon>
    </lineage>
</organism>
<dbReference type="InterPro" id="IPR029068">
    <property type="entry name" value="Glyas_Bleomycin-R_OHBP_Dase"/>
</dbReference>
<keyword evidence="3" id="KW-1185">Reference proteome</keyword>
<dbReference type="Gene3D" id="3.30.720.120">
    <property type="match status" value="1"/>
</dbReference>
<gene>
    <name evidence="2" type="ORF">DB32_002395</name>
</gene>
<reference evidence="2 3" key="1">
    <citation type="submission" date="2015-03" db="EMBL/GenBank/DDBJ databases">
        <title>Genome assembly of Sandaracinus amylolyticus DSM 53668.</title>
        <authorList>
            <person name="Sharma G."/>
            <person name="Subramanian S."/>
        </authorList>
    </citation>
    <scope>NUCLEOTIDE SEQUENCE [LARGE SCALE GENOMIC DNA]</scope>
    <source>
        <strain evidence="2 3">DSM 53668</strain>
    </source>
</reference>
<dbReference type="SUPFAM" id="SSF54593">
    <property type="entry name" value="Glyoxalase/Bleomycin resistance protein/Dihydroxybiphenyl dioxygenase"/>
    <property type="match status" value="1"/>
</dbReference>
<dbReference type="Pfam" id="PF00903">
    <property type="entry name" value="Glyoxalase"/>
    <property type="match status" value="1"/>
</dbReference>
<name>A0A0F6W1Z8_9BACT</name>
<accession>A0A0F6W1Z8</accession>
<dbReference type="KEGG" id="samy:DB32_002395"/>
<evidence type="ECO:0000313" key="3">
    <source>
        <dbReference type="Proteomes" id="UP000034883"/>
    </source>
</evidence>
<dbReference type="OrthoDB" id="9795306at2"/>
<dbReference type="EMBL" id="CP011125">
    <property type="protein sequence ID" value="AKF05246.1"/>
    <property type="molecule type" value="Genomic_DNA"/>
</dbReference>
<dbReference type="PANTHER" id="PTHR34109:SF1">
    <property type="entry name" value="VOC DOMAIN-CONTAINING PROTEIN"/>
    <property type="match status" value="1"/>
</dbReference>
<sequence length="147" mass="16100">MTTNHSLVPHLIVEGAPAAIDFYVGALGAREIERFATPSGRVIHAALEIAGARFTLAEEHREWRNVAPRALGGSSVVLRLRVDDPDAVAERALGRGARVIFPIADQPYGAREGRVEDPFGHLWILSKPLRDVPRAEMDRLLASYDEG</sequence>
<dbReference type="PROSITE" id="PS51819">
    <property type="entry name" value="VOC"/>
    <property type="match status" value="1"/>
</dbReference>
<evidence type="ECO:0000313" key="2">
    <source>
        <dbReference type="EMBL" id="AKF05246.1"/>
    </source>
</evidence>
<dbReference type="Gene3D" id="3.30.720.110">
    <property type="match status" value="1"/>
</dbReference>
<dbReference type="PANTHER" id="PTHR34109">
    <property type="entry name" value="BNAUNNG04460D PROTEIN-RELATED"/>
    <property type="match status" value="1"/>
</dbReference>
<dbReference type="AlphaFoldDB" id="A0A0F6W1Z8"/>
<dbReference type="CDD" id="cd07246">
    <property type="entry name" value="VOC_like"/>
    <property type="match status" value="1"/>
</dbReference>
<proteinExistence type="predicted"/>
<dbReference type="InterPro" id="IPR037523">
    <property type="entry name" value="VOC_core"/>
</dbReference>
<protein>
    <submittedName>
        <fullName evidence="2">Glyoxalase family protein</fullName>
    </submittedName>
</protein>
<feature type="domain" description="VOC" evidence="1">
    <location>
        <begin position="3"/>
        <end position="128"/>
    </location>
</feature>
<dbReference type="RefSeq" id="WP_053232507.1">
    <property type="nucleotide sequence ID" value="NZ_CP011125.1"/>
</dbReference>
<dbReference type="STRING" id="927083.DB32_002395"/>